<name>X1KBK6_9ZZZZ</name>
<dbReference type="GO" id="GO:0003700">
    <property type="term" value="F:DNA-binding transcription factor activity"/>
    <property type="evidence" value="ECO:0007669"/>
    <property type="project" value="InterPro"/>
</dbReference>
<sequence length="189" mass="21797">MKKNKQTSYLPLSACADLSICTDAEKLDLLKRVRKNDKAAIEKMILSHIRLALSKVNCYVGVNHFINDLESAAMEGVVIAVNQIANGKMADHDNVTGYIVAYVRRYIHDAIRHNPVIYTPREQKDKLCHTLIESRYKKNRDPQLSIQEFELWDSVESLIENDLERKILKLRWSGYTDTEIGKRIKLSRP</sequence>
<dbReference type="GO" id="GO:0006352">
    <property type="term" value="P:DNA-templated transcription initiation"/>
    <property type="evidence" value="ECO:0007669"/>
    <property type="project" value="InterPro"/>
</dbReference>
<dbReference type="AlphaFoldDB" id="X1KBK6"/>
<dbReference type="SUPFAM" id="SSF88946">
    <property type="entry name" value="Sigma2 domain of RNA polymerase sigma factors"/>
    <property type="match status" value="1"/>
</dbReference>
<organism evidence="1">
    <name type="scientific">marine sediment metagenome</name>
    <dbReference type="NCBI Taxonomy" id="412755"/>
    <lineage>
        <taxon>unclassified sequences</taxon>
        <taxon>metagenomes</taxon>
        <taxon>ecological metagenomes</taxon>
    </lineage>
</organism>
<accession>X1KBK6</accession>
<dbReference type="InterPro" id="IPR013325">
    <property type="entry name" value="RNA_pol_sigma_r2"/>
</dbReference>
<feature type="non-terminal residue" evidence="1">
    <location>
        <position position="189"/>
    </location>
</feature>
<reference evidence="1" key="1">
    <citation type="journal article" date="2014" name="Front. Microbiol.">
        <title>High frequency of phylogenetically diverse reductive dehalogenase-homologous genes in deep subseafloor sedimentary metagenomes.</title>
        <authorList>
            <person name="Kawai M."/>
            <person name="Futagami T."/>
            <person name="Toyoda A."/>
            <person name="Takaki Y."/>
            <person name="Nishi S."/>
            <person name="Hori S."/>
            <person name="Arai W."/>
            <person name="Tsubouchi T."/>
            <person name="Morono Y."/>
            <person name="Uchiyama I."/>
            <person name="Ito T."/>
            <person name="Fujiyama A."/>
            <person name="Inagaki F."/>
            <person name="Takami H."/>
        </authorList>
    </citation>
    <scope>NUCLEOTIDE SEQUENCE</scope>
    <source>
        <strain evidence="1">Expedition CK06-06</strain>
    </source>
</reference>
<gene>
    <name evidence="1" type="ORF">S06H3_23107</name>
</gene>
<protein>
    <submittedName>
        <fullName evidence="1">Uncharacterized protein</fullName>
    </submittedName>
</protein>
<dbReference type="EMBL" id="BARV01012490">
    <property type="protein sequence ID" value="GAI04417.1"/>
    <property type="molecule type" value="Genomic_DNA"/>
</dbReference>
<proteinExistence type="predicted"/>
<dbReference type="Gene3D" id="1.20.120.1810">
    <property type="match status" value="1"/>
</dbReference>
<comment type="caution">
    <text evidence="1">The sequence shown here is derived from an EMBL/GenBank/DDBJ whole genome shotgun (WGS) entry which is preliminary data.</text>
</comment>
<evidence type="ECO:0000313" key="1">
    <source>
        <dbReference type="EMBL" id="GAI04417.1"/>
    </source>
</evidence>